<name>A0ABW5GSR1_9PSEU</name>
<comment type="caution">
    <text evidence="1">The sequence shown here is derived from an EMBL/GenBank/DDBJ whole genome shotgun (WGS) entry which is preliminary data.</text>
</comment>
<evidence type="ECO:0000313" key="1">
    <source>
        <dbReference type="EMBL" id="MFD2463948.1"/>
    </source>
</evidence>
<organism evidence="1 2">
    <name type="scientific">Amycolatopsis samaneae</name>
    <dbReference type="NCBI Taxonomy" id="664691"/>
    <lineage>
        <taxon>Bacteria</taxon>
        <taxon>Bacillati</taxon>
        <taxon>Actinomycetota</taxon>
        <taxon>Actinomycetes</taxon>
        <taxon>Pseudonocardiales</taxon>
        <taxon>Pseudonocardiaceae</taxon>
        <taxon>Amycolatopsis</taxon>
    </lineage>
</organism>
<evidence type="ECO:0000313" key="2">
    <source>
        <dbReference type="Proteomes" id="UP001597419"/>
    </source>
</evidence>
<sequence>MGTYVSIRGWLECDDEQVPAIKAIIAAHDDDDFYSGGWGFPRKPFNWRRYVFYGGDIRESAVDWFLGQLREIARVPPPDEDDDLVRGLFLASHEAEGMSEWRLRAGQVLISPADARYRYLDE</sequence>
<proteinExistence type="predicted"/>
<keyword evidence="2" id="KW-1185">Reference proteome</keyword>
<dbReference type="EMBL" id="JBHUKU010000022">
    <property type="protein sequence ID" value="MFD2463948.1"/>
    <property type="molecule type" value="Genomic_DNA"/>
</dbReference>
<gene>
    <name evidence="1" type="ORF">ACFSYJ_35395</name>
</gene>
<dbReference type="Proteomes" id="UP001597419">
    <property type="component" value="Unassembled WGS sequence"/>
</dbReference>
<protein>
    <submittedName>
        <fullName evidence="1">Uncharacterized protein</fullName>
    </submittedName>
</protein>
<reference evidence="2" key="1">
    <citation type="journal article" date="2019" name="Int. J. Syst. Evol. Microbiol.">
        <title>The Global Catalogue of Microorganisms (GCM) 10K type strain sequencing project: providing services to taxonomists for standard genome sequencing and annotation.</title>
        <authorList>
            <consortium name="The Broad Institute Genomics Platform"/>
            <consortium name="The Broad Institute Genome Sequencing Center for Infectious Disease"/>
            <person name="Wu L."/>
            <person name="Ma J."/>
        </authorList>
    </citation>
    <scope>NUCLEOTIDE SEQUENCE [LARGE SCALE GENOMIC DNA]</scope>
    <source>
        <strain evidence="2">CGMCC 4.7643</strain>
    </source>
</reference>
<accession>A0ABW5GSR1</accession>
<dbReference type="RefSeq" id="WP_345386116.1">
    <property type="nucleotide sequence ID" value="NZ_BAABHG010000001.1"/>
</dbReference>